<dbReference type="Pfam" id="PF02770">
    <property type="entry name" value="Acyl-CoA_dh_M"/>
    <property type="match status" value="1"/>
</dbReference>
<dbReference type="InterPro" id="IPR013786">
    <property type="entry name" value="AcylCoA_DH/ox_N"/>
</dbReference>
<evidence type="ECO:0000256" key="1">
    <source>
        <dbReference type="ARBA" id="ARBA00001974"/>
    </source>
</evidence>
<evidence type="ECO:0000256" key="6">
    <source>
        <dbReference type="RuleBase" id="RU362125"/>
    </source>
</evidence>
<dbReference type="CDD" id="cd00567">
    <property type="entry name" value="ACAD"/>
    <property type="match status" value="1"/>
</dbReference>
<feature type="domain" description="Acyl-CoA oxidase/dehydrogenase middle" evidence="8">
    <location>
        <begin position="129"/>
        <end position="216"/>
    </location>
</feature>
<dbReference type="InterPro" id="IPR006091">
    <property type="entry name" value="Acyl-CoA_Oxase/DH_mid-dom"/>
</dbReference>
<dbReference type="InterPro" id="IPR036250">
    <property type="entry name" value="AcylCo_DH-like_C"/>
</dbReference>
<dbReference type="InterPro" id="IPR046373">
    <property type="entry name" value="Acyl-CoA_Oxase/DH_mid-dom_sf"/>
</dbReference>
<dbReference type="InterPro" id="IPR009075">
    <property type="entry name" value="AcylCo_DH/oxidase_C"/>
</dbReference>
<dbReference type="Proteomes" id="UP001432046">
    <property type="component" value="Chromosome"/>
</dbReference>
<accession>A0A974A5R4</accession>
<dbReference type="SUPFAM" id="SSF47203">
    <property type="entry name" value="Acyl-CoA dehydrogenase C-terminal domain-like"/>
    <property type="match status" value="1"/>
</dbReference>
<dbReference type="Gene3D" id="1.10.540.10">
    <property type="entry name" value="Acyl-CoA dehydrogenase/oxidase, N-terminal domain"/>
    <property type="match status" value="1"/>
</dbReference>
<dbReference type="PANTHER" id="PTHR43884:SF20">
    <property type="entry name" value="ACYL-COA DEHYDROGENASE FADE28"/>
    <property type="match status" value="1"/>
</dbReference>
<reference evidence="10" key="1">
    <citation type="submission" date="2020-06" db="EMBL/GenBank/DDBJ databases">
        <title>Whole Genome Sequence of Bradyrhizobium sp. Strain 1S1.</title>
        <authorList>
            <person name="Bromfield E.S.P."/>
            <person name="Cloutier S."/>
        </authorList>
    </citation>
    <scope>NUCLEOTIDE SEQUENCE [LARGE SCALE GENOMIC DNA]</scope>
    <source>
        <strain evidence="10">1S1</strain>
    </source>
</reference>
<evidence type="ECO:0000313" key="11">
    <source>
        <dbReference type="EMBL" id="WXC80542.1"/>
    </source>
</evidence>
<proteinExistence type="inferred from homology"/>
<keyword evidence="5 6" id="KW-0560">Oxidoreductase</keyword>
<evidence type="ECO:0000259" key="7">
    <source>
        <dbReference type="Pfam" id="PF00441"/>
    </source>
</evidence>
<dbReference type="RefSeq" id="WP_166213489.1">
    <property type="nucleotide sequence ID" value="NZ_CP088285.1"/>
</dbReference>
<evidence type="ECO:0000256" key="3">
    <source>
        <dbReference type="ARBA" id="ARBA00022630"/>
    </source>
</evidence>
<evidence type="ECO:0000256" key="2">
    <source>
        <dbReference type="ARBA" id="ARBA00009347"/>
    </source>
</evidence>
<comment type="similarity">
    <text evidence="2 6">Belongs to the acyl-CoA dehydrogenase family.</text>
</comment>
<dbReference type="GO" id="GO:0003995">
    <property type="term" value="F:acyl-CoA dehydrogenase activity"/>
    <property type="evidence" value="ECO:0007669"/>
    <property type="project" value="TreeGrafter"/>
</dbReference>
<feature type="domain" description="Acyl-CoA dehydrogenase/oxidase N-terminal" evidence="9">
    <location>
        <begin position="6"/>
        <end position="119"/>
    </location>
</feature>
<dbReference type="FunFam" id="1.10.540.10:FF:000013">
    <property type="entry name" value="Acyl-CoA dehydrogenase"/>
    <property type="match status" value="1"/>
</dbReference>
<keyword evidence="12" id="KW-1185">Reference proteome</keyword>
<organism evidence="10">
    <name type="scientific">Bradyrhizobium septentrionale</name>
    <dbReference type="NCBI Taxonomy" id="1404411"/>
    <lineage>
        <taxon>Bacteria</taxon>
        <taxon>Pseudomonadati</taxon>
        <taxon>Pseudomonadota</taxon>
        <taxon>Alphaproteobacteria</taxon>
        <taxon>Hyphomicrobiales</taxon>
        <taxon>Nitrobacteraceae</taxon>
        <taxon>Bradyrhizobium</taxon>
    </lineage>
</organism>
<evidence type="ECO:0000313" key="12">
    <source>
        <dbReference type="Proteomes" id="UP001432046"/>
    </source>
</evidence>
<reference evidence="11" key="2">
    <citation type="journal article" date="2021" name="Int. J. Syst. Evol. Microbiol.">
        <title>Bradyrhizobium septentrionale sp. nov. (sv. septentrionale) and Bradyrhizobium quebecense sp. nov. (sv. septentrionale) associated with legumes native to Canada possess rearranged symbiosis genes and numerous insertion sequences.</title>
        <authorList>
            <person name="Bromfield E.S.P."/>
            <person name="Cloutier S."/>
        </authorList>
    </citation>
    <scope>NUCLEOTIDE SEQUENCE</scope>
    <source>
        <strain evidence="11">5S5</strain>
    </source>
</reference>
<dbReference type="InterPro" id="IPR009100">
    <property type="entry name" value="AcylCoA_DH/oxidase_NM_dom_sf"/>
</dbReference>
<dbReference type="PANTHER" id="PTHR43884">
    <property type="entry name" value="ACYL-COA DEHYDROGENASE"/>
    <property type="match status" value="1"/>
</dbReference>
<protein>
    <submittedName>
        <fullName evidence="10">Acyl-CoA dehydrogenase family protein</fullName>
    </submittedName>
</protein>
<keyword evidence="4 6" id="KW-0274">FAD</keyword>
<dbReference type="GO" id="GO:0050660">
    <property type="term" value="F:flavin adenine dinucleotide binding"/>
    <property type="evidence" value="ECO:0007669"/>
    <property type="project" value="InterPro"/>
</dbReference>
<evidence type="ECO:0000313" key="10">
    <source>
        <dbReference type="EMBL" id="NVI49605.1"/>
    </source>
</evidence>
<evidence type="ECO:0000256" key="5">
    <source>
        <dbReference type="ARBA" id="ARBA00023002"/>
    </source>
</evidence>
<dbReference type="EMBL" id="JAAOLE020000001">
    <property type="protein sequence ID" value="NVI49605.1"/>
    <property type="molecule type" value="Genomic_DNA"/>
</dbReference>
<evidence type="ECO:0000259" key="9">
    <source>
        <dbReference type="Pfam" id="PF02771"/>
    </source>
</evidence>
<dbReference type="SUPFAM" id="SSF56645">
    <property type="entry name" value="Acyl-CoA dehydrogenase NM domain-like"/>
    <property type="match status" value="1"/>
</dbReference>
<dbReference type="Pfam" id="PF02771">
    <property type="entry name" value="Acyl-CoA_dh_N"/>
    <property type="match status" value="1"/>
</dbReference>
<sequence>MALVLTEEQSMLRDSARGLISDKAPVAHLRSLRDSKDATGFSRELWTTFAEMGFSGLLVPDQFGGSGLGCVEAGIVMEEIGRTLMPSPFLATAVLAASALSRGGSEAQKAQHLPKIADGSLLAALAIDEGAKHRPLQTKLQATRSGNGFKLSGDKAFVVDGHTADLLIVAARSAGGAGDKNGLTLFLVDPKAKGLAVERTAMVDSHNAARIVFDKVEVNADSVLGEVDQGFGLLEGVLNIGRGSVASEMVGLSEEVFGRTVTYLKERKQFGKPIGEFQALQHRAAELYIDIEITRAAVLKALQALDVDLDKAGNAVSVAKARAGTTATLAVQEGVQMHGGMGMTDQFDIGFFMKRARVCQELFGDSNFHADQLAQGKGY</sequence>
<dbReference type="Gene3D" id="2.40.110.10">
    <property type="entry name" value="Butyryl-CoA Dehydrogenase, subunit A, domain 2"/>
    <property type="match status" value="1"/>
</dbReference>
<evidence type="ECO:0000256" key="4">
    <source>
        <dbReference type="ARBA" id="ARBA00022827"/>
    </source>
</evidence>
<comment type="cofactor">
    <cofactor evidence="1 6">
        <name>FAD</name>
        <dbReference type="ChEBI" id="CHEBI:57692"/>
    </cofactor>
</comment>
<evidence type="ECO:0000259" key="8">
    <source>
        <dbReference type="Pfam" id="PF02770"/>
    </source>
</evidence>
<gene>
    <name evidence="10" type="ORF">HAP48_043570</name>
    <name evidence="11" type="ORF">WDK88_02480</name>
</gene>
<dbReference type="EMBL" id="CP147711">
    <property type="protein sequence ID" value="WXC80542.1"/>
    <property type="molecule type" value="Genomic_DNA"/>
</dbReference>
<feature type="domain" description="Acyl-CoA dehydrogenase/oxidase C-terminal" evidence="7">
    <location>
        <begin position="228"/>
        <end position="376"/>
    </location>
</feature>
<reference evidence="11" key="3">
    <citation type="submission" date="2024-03" db="EMBL/GenBank/DDBJ databases">
        <authorList>
            <person name="Bromfield E.S.P."/>
            <person name="Cloutier S."/>
        </authorList>
    </citation>
    <scope>NUCLEOTIDE SEQUENCE</scope>
    <source>
        <strain evidence="11">5S5</strain>
    </source>
</reference>
<keyword evidence="3 6" id="KW-0285">Flavoprotein</keyword>
<name>A0A974A5R4_9BRAD</name>
<dbReference type="AlphaFoldDB" id="A0A974A5R4"/>
<dbReference type="Gene3D" id="1.20.140.10">
    <property type="entry name" value="Butyryl-CoA Dehydrogenase, subunit A, domain 3"/>
    <property type="match status" value="1"/>
</dbReference>
<dbReference type="InterPro" id="IPR037069">
    <property type="entry name" value="AcylCoA_DH/ox_N_sf"/>
</dbReference>
<dbReference type="Pfam" id="PF00441">
    <property type="entry name" value="Acyl-CoA_dh_1"/>
    <property type="match status" value="1"/>
</dbReference>